<feature type="domain" description="DUF6593" evidence="1">
    <location>
        <begin position="17"/>
        <end position="164"/>
    </location>
</feature>
<sequence>MATPCVLLQYGDDPFRHRFEDLEGRAAFSITEAGQTPNLVTRITRQAEWSQQHPGIMGPDNSFLYFGPETSVGFIMYGNNRTQIGMNFLLRPGKKDGSVSRYFITQSGKELKWRVGSHRMECVDGRTTLATWDVSPATDEHYARLVIKPAGLHIVTEIITTLALNRMARALGW</sequence>
<dbReference type="KEGG" id="lbc:LACBIDRAFT_311201"/>
<keyword evidence="3" id="KW-1185">Reference proteome</keyword>
<evidence type="ECO:0000259" key="1">
    <source>
        <dbReference type="Pfam" id="PF20236"/>
    </source>
</evidence>
<proteinExistence type="predicted"/>
<dbReference type="OrthoDB" id="3168860at2759"/>
<dbReference type="HOGENOM" id="CLU_132776_0_0_1"/>
<dbReference type="InterPro" id="IPR046528">
    <property type="entry name" value="DUF6593"/>
</dbReference>
<accession>B0CZF7</accession>
<dbReference type="EMBL" id="DS547094">
    <property type="protein sequence ID" value="EDR12139.1"/>
    <property type="molecule type" value="Genomic_DNA"/>
</dbReference>
<dbReference type="Pfam" id="PF20236">
    <property type="entry name" value="DUF6593"/>
    <property type="match status" value="1"/>
</dbReference>
<evidence type="ECO:0000313" key="2">
    <source>
        <dbReference type="EMBL" id="EDR12139.1"/>
    </source>
</evidence>
<evidence type="ECO:0000313" key="3">
    <source>
        <dbReference type="Proteomes" id="UP000001194"/>
    </source>
</evidence>
<name>B0CZF7_LACBS</name>
<dbReference type="InParanoid" id="B0CZF7"/>
<reference evidence="2 3" key="1">
    <citation type="journal article" date="2008" name="Nature">
        <title>The genome of Laccaria bicolor provides insights into mycorrhizal symbiosis.</title>
        <authorList>
            <person name="Martin F."/>
            <person name="Aerts A."/>
            <person name="Ahren D."/>
            <person name="Brun A."/>
            <person name="Danchin E.G.J."/>
            <person name="Duchaussoy F."/>
            <person name="Gibon J."/>
            <person name="Kohler A."/>
            <person name="Lindquist E."/>
            <person name="Pereda V."/>
            <person name="Salamov A."/>
            <person name="Shapiro H.J."/>
            <person name="Wuyts J."/>
            <person name="Blaudez D."/>
            <person name="Buee M."/>
            <person name="Brokstein P."/>
            <person name="Canbaeck B."/>
            <person name="Cohen D."/>
            <person name="Courty P.E."/>
            <person name="Coutinho P.M."/>
            <person name="Delaruelle C."/>
            <person name="Detter J.C."/>
            <person name="Deveau A."/>
            <person name="DiFazio S."/>
            <person name="Duplessis S."/>
            <person name="Fraissinet-Tachet L."/>
            <person name="Lucic E."/>
            <person name="Frey-Klett P."/>
            <person name="Fourrey C."/>
            <person name="Feussner I."/>
            <person name="Gay G."/>
            <person name="Grimwood J."/>
            <person name="Hoegger P.J."/>
            <person name="Jain P."/>
            <person name="Kilaru S."/>
            <person name="Labbe J."/>
            <person name="Lin Y.C."/>
            <person name="Legue V."/>
            <person name="Le Tacon F."/>
            <person name="Marmeisse R."/>
            <person name="Melayah D."/>
            <person name="Montanini B."/>
            <person name="Muratet M."/>
            <person name="Nehls U."/>
            <person name="Niculita-Hirzel H."/>
            <person name="Oudot-Le Secq M.P."/>
            <person name="Peter M."/>
            <person name="Quesneville H."/>
            <person name="Rajashekar B."/>
            <person name="Reich M."/>
            <person name="Rouhier N."/>
            <person name="Schmutz J."/>
            <person name="Yin T."/>
            <person name="Chalot M."/>
            <person name="Henrissat B."/>
            <person name="Kuees U."/>
            <person name="Lucas S."/>
            <person name="Van de Peer Y."/>
            <person name="Podila G.K."/>
            <person name="Polle A."/>
            <person name="Pukkila P.J."/>
            <person name="Richardson P.M."/>
            <person name="Rouze P."/>
            <person name="Sanders I.R."/>
            <person name="Stajich J.E."/>
            <person name="Tunlid A."/>
            <person name="Tuskan G."/>
            <person name="Grigoriev I.V."/>
        </authorList>
    </citation>
    <scope>NUCLEOTIDE SEQUENCE [LARGE SCALE GENOMIC DNA]</scope>
    <source>
        <strain evidence="3">S238N-H82 / ATCC MYA-4686</strain>
    </source>
</reference>
<gene>
    <name evidence="2" type="ORF">LACBIDRAFT_311201</name>
</gene>
<organism evidence="3">
    <name type="scientific">Laccaria bicolor (strain S238N-H82 / ATCC MYA-4686)</name>
    <name type="common">Bicoloured deceiver</name>
    <name type="synonym">Laccaria laccata var. bicolor</name>
    <dbReference type="NCBI Taxonomy" id="486041"/>
    <lineage>
        <taxon>Eukaryota</taxon>
        <taxon>Fungi</taxon>
        <taxon>Dikarya</taxon>
        <taxon>Basidiomycota</taxon>
        <taxon>Agaricomycotina</taxon>
        <taxon>Agaricomycetes</taxon>
        <taxon>Agaricomycetidae</taxon>
        <taxon>Agaricales</taxon>
        <taxon>Agaricineae</taxon>
        <taxon>Hydnangiaceae</taxon>
        <taxon>Laccaria</taxon>
    </lineage>
</organism>
<protein>
    <submittedName>
        <fullName evidence="2">Predicted protein</fullName>
    </submittedName>
</protein>
<dbReference type="AlphaFoldDB" id="B0CZF7"/>
<dbReference type="RefSeq" id="XP_001876403.1">
    <property type="nucleotide sequence ID" value="XM_001876368.1"/>
</dbReference>
<dbReference type="GeneID" id="6072753"/>
<dbReference type="Proteomes" id="UP000001194">
    <property type="component" value="Unassembled WGS sequence"/>
</dbReference>